<dbReference type="InterPro" id="IPR017508">
    <property type="entry name" value="HipA_N1"/>
</dbReference>
<feature type="domain" description="HipA N-terminal subdomain 1" evidence="5">
    <location>
        <begin position="20"/>
        <end position="127"/>
    </location>
</feature>
<comment type="caution">
    <text evidence="6">The sequence shown here is derived from an EMBL/GenBank/DDBJ whole genome shotgun (WGS) entry which is preliminary data.</text>
</comment>
<evidence type="ECO:0000313" key="6">
    <source>
        <dbReference type="EMBL" id="GEO40892.1"/>
    </source>
</evidence>
<dbReference type="Pfam" id="PF13657">
    <property type="entry name" value="Couple_hipA"/>
    <property type="match status" value="1"/>
</dbReference>
<comment type="similarity">
    <text evidence="1">Belongs to the HipA Ser/Thr kinase family.</text>
</comment>
<evidence type="ECO:0000313" key="7">
    <source>
        <dbReference type="Proteomes" id="UP000321523"/>
    </source>
</evidence>
<dbReference type="GO" id="GO:0004674">
    <property type="term" value="F:protein serine/threonine kinase activity"/>
    <property type="evidence" value="ECO:0007669"/>
    <property type="project" value="TreeGrafter"/>
</dbReference>
<dbReference type="NCBIfam" id="TIGR03071">
    <property type="entry name" value="couple_hipA"/>
    <property type="match status" value="1"/>
</dbReference>
<feature type="domain" description="HipA-like C-terminal" evidence="4">
    <location>
        <begin position="158"/>
        <end position="394"/>
    </location>
</feature>
<evidence type="ECO:0000259" key="4">
    <source>
        <dbReference type="Pfam" id="PF07804"/>
    </source>
</evidence>
<evidence type="ECO:0000256" key="1">
    <source>
        <dbReference type="ARBA" id="ARBA00010164"/>
    </source>
</evidence>
<proteinExistence type="inferred from homology"/>
<dbReference type="InterPro" id="IPR012893">
    <property type="entry name" value="HipA-like_C"/>
</dbReference>
<dbReference type="Gene3D" id="1.10.1070.20">
    <property type="match status" value="1"/>
</dbReference>
<dbReference type="PANTHER" id="PTHR37419">
    <property type="entry name" value="SERINE/THREONINE-PROTEIN KINASE TOXIN HIPA"/>
    <property type="match status" value="1"/>
</dbReference>
<gene>
    <name evidence="6" type="ORF">SAE02_50400</name>
</gene>
<dbReference type="OrthoDB" id="9805913at2"/>
<organism evidence="6 7">
    <name type="scientific">Skermanella aerolata</name>
    <dbReference type="NCBI Taxonomy" id="393310"/>
    <lineage>
        <taxon>Bacteria</taxon>
        <taxon>Pseudomonadati</taxon>
        <taxon>Pseudomonadota</taxon>
        <taxon>Alphaproteobacteria</taxon>
        <taxon>Rhodospirillales</taxon>
        <taxon>Azospirillaceae</taxon>
        <taxon>Skermanella</taxon>
    </lineage>
</organism>
<keyword evidence="7" id="KW-1185">Reference proteome</keyword>
<reference evidence="6 7" key="1">
    <citation type="submission" date="2019-07" db="EMBL/GenBank/DDBJ databases">
        <title>Whole genome shotgun sequence of Skermanella aerolata NBRC 106429.</title>
        <authorList>
            <person name="Hosoyama A."/>
            <person name="Uohara A."/>
            <person name="Ohji S."/>
            <person name="Ichikawa N."/>
        </authorList>
    </citation>
    <scope>NUCLEOTIDE SEQUENCE [LARGE SCALE GENOMIC DNA]</scope>
    <source>
        <strain evidence="6 7">NBRC 106429</strain>
    </source>
</reference>
<dbReference type="PANTHER" id="PTHR37419:SF1">
    <property type="entry name" value="SERINE_THREONINE-PROTEIN KINASE TOXIN HIPA"/>
    <property type="match status" value="1"/>
</dbReference>
<dbReference type="EMBL" id="BJYZ01000024">
    <property type="protein sequence ID" value="GEO40892.1"/>
    <property type="molecule type" value="Genomic_DNA"/>
</dbReference>
<dbReference type="InterPro" id="IPR052028">
    <property type="entry name" value="HipA_Ser/Thr_kinase"/>
</dbReference>
<dbReference type="AlphaFoldDB" id="A0A512DWP6"/>
<evidence type="ECO:0000259" key="5">
    <source>
        <dbReference type="Pfam" id="PF13657"/>
    </source>
</evidence>
<evidence type="ECO:0000256" key="3">
    <source>
        <dbReference type="ARBA" id="ARBA00022777"/>
    </source>
</evidence>
<dbReference type="RefSeq" id="WP_044431833.1">
    <property type="nucleotide sequence ID" value="NZ_BJYZ01000024.1"/>
</dbReference>
<sequence>MTMKAGILGVHLMGAQGNPVRVGTLSRSANGSTAFVVDETYLRTPPGVRPILSMAWFNPVDDADTQTRLGIRSDKIALHGFVPPWFSNLLPEGALRSMVEAEMGQGDHDQFDVLARLGADLPGAVMIVPETSIGPDRDVRWENLHGFRVPVPEGIVKFSLAGVQLKFTAETHGERLSAPARSGAGRFILKVPSERHPHLPEAEYAAMTLCRAVGINTAHCYLKPTSQVDGVPAEFLRHGDCVLVVERFDRASDGTRIHMEDMAQVLGASEIQKYSRGNGETILACIARFSADWRTDILEAMRRIVADVLIGNGDNHLKNWSFYFPSGSDPQLSPAYDIVPTWLYDHDDTLAIKFVGVRSAIDLGFSKFRRAATYLKLDTDATERDLRQFTQSCLDIWPTLIRDLPLERSRADRLMARMRATRLAQEAG</sequence>
<keyword evidence="2" id="KW-0808">Transferase</keyword>
<dbReference type="GO" id="GO:0005829">
    <property type="term" value="C:cytosol"/>
    <property type="evidence" value="ECO:0007669"/>
    <property type="project" value="TreeGrafter"/>
</dbReference>
<keyword evidence="3 6" id="KW-0418">Kinase</keyword>
<dbReference type="Pfam" id="PF07804">
    <property type="entry name" value="HipA_C"/>
    <property type="match status" value="1"/>
</dbReference>
<accession>A0A512DWP6</accession>
<name>A0A512DWP6_9PROT</name>
<dbReference type="Proteomes" id="UP000321523">
    <property type="component" value="Unassembled WGS sequence"/>
</dbReference>
<evidence type="ECO:0000256" key="2">
    <source>
        <dbReference type="ARBA" id="ARBA00022679"/>
    </source>
</evidence>
<protein>
    <submittedName>
        <fullName evidence="6">Phosphatidylinositol kinase</fullName>
    </submittedName>
</protein>